<dbReference type="Proteomes" id="UP000316628">
    <property type="component" value="Unassembled WGS sequence"/>
</dbReference>
<organism evidence="5 6">
    <name type="scientific">Saccharothrix saharensis</name>
    <dbReference type="NCBI Taxonomy" id="571190"/>
    <lineage>
        <taxon>Bacteria</taxon>
        <taxon>Bacillati</taxon>
        <taxon>Actinomycetota</taxon>
        <taxon>Actinomycetes</taxon>
        <taxon>Pseudonocardiales</taxon>
        <taxon>Pseudonocardiaceae</taxon>
        <taxon>Saccharothrix</taxon>
    </lineage>
</organism>
<accession>A0A543J724</accession>
<evidence type="ECO:0000313" key="6">
    <source>
        <dbReference type="Proteomes" id="UP000316628"/>
    </source>
</evidence>
<comment type="caution">
    <text evidence="5">The sequence shown here is derived from an EMBL/GenBank/DDBJ whole genome shotgun (WGS) entry which is preliminary data.</text>
</comment>
<dbReference type="InterPro" id="IPR002645">
    <property type="entry name" value="STAS_dom"/>
</dbReference>
<evidence type="ECO:0000256" key="1">
    <source>
        <dbReference type="ARBA" id="ARBA00009013"/>
    </source>
</evidence>
<feature type="domain" description="STAS" evidence="4">
    <location>
        <begin position="11"/>
        <end position="120"/>
    </location>
</feature>
<dbReference type="InterPro" id="IPR003658">
    <property type="entry name" value="Anti-sigma_ant"/>
</dbReference>
<dbReference type="Gene3D" id="3.30.750.24">
    <property type="entry name" value="STAS domain"/>
    <property type="match status" value="1"/>
</dbReference>
<keyword evidence="3" id="KW-0472">Membrane</keyword>
<dbReference type="PROSITE" id="PS50801">
    <property type="entry name" value="STAS"/>
    <property type="match status" value="1"/>
</dbReference>
<evidence type="ECO:0000256" key="3">
    <source>
        <dbReference type="SAM" id="Phobius"/>
    </source>
</evidence>
<dbReference type="Pfam" id="PF01740">
    <property type="entry name" value="STAS"/>
    <property type="match status" value="1"/>
</dbReference>
<proteinExistence type="inferred from homology"/>
<dbReference type="RefSeq" id="WP_141975305.1">
    <property type="nucleotide sequence ID" value="NZ_VFPP01000001.1"/>
</dbReference>
<feature type="transmembrane region" description="Helical" evidence="3">
    <location>
        <begin position="52"/>
        <end position="72"/>
    </location>
</feature>
<dbReference type="SUPFAM" id="SSF52091">
    <property type="entry name" value="SpoIIaa-like"/>
    <property type="match status" value="1"/>
</dbReference>
<reference evidence="5 6" key="1">
    <citation type="submission" date="2019-06" db="EMBL/GenBank/DDBJ databases">
        <title>Sequencing the genomes of 1000 actinobacteria strains.</title>
        <authorList>
            <person name="Klenk H.-P."/>
        </authorList>
    </citation>
    <scope>NUCLEOTIDE SEQUENCE [LARGE SCALE GENOMIC DNA]</scope>
    <source>
        <strain evidence="5 6">DSM 45456</strain>
    </source>
</reference>
<dbReference type="PANTHER" id="PTHR33495:SF2">
    <property type="entry name" value="ANTI-SIGMA FACTOR ANTAGONIST TM_1081-RELATED"/>
    <property type="match status" value="1"/>
</dbReference>
<evidence type="ECO:0000256" key="2">
    <source>
        <dbReference type="RuleBase" id="RU003749"/>
    </source>
</evidence>
<protein>
    <recommendedName>
        <fullName evidence="2">Anti-sigma factor antagonist</fullName>
    </recommendedName>
</protein>
<keyword evidence="3" id="KW-0812">Transmembrane</keyword>
<name>A0A543J724_9PSEU</name>
<dbReference type="NCBIfam" id="TIGR00377">
    <property type="entry name" value="ant_ant_sig"/>
    <property type="match status" value="1"/>
</dbReference>
<dbReference type="CDD" id="cd07043">
    <property type="entry name" value="STAS_anti-anti-sigma_factors"/>
    <property type="match status" value="1"/>
</dbReference>
<evidence type="ECO:0000259" key="4">
    <source>
        <dbReference type="PROSITE" id="PS50801"/>
    </source>
</evidence>
<sequence>MDSRAEPSAPIEVETTWRDRVAVVSVHGEVDMDTCDELRSWVVDAVDARPEALVLDLSGVVVFGSIGLSLLIEARHRAQRCAAGFAVATDQRAVLAPLTETGVLDLLDVHPTVTEAIATALAAATSLRVGHS</sequence>
<dbReference type="OrthoDB" id="3696440at2"/>
<dbReference type="GO" id="GO:0043856">
    <property type="term" value="F:anti-sigma factor antagonist activity"/>
    <property type="evidence" value="ECO:0007669"/>
    <property type="project" value="InterPro"/>
</dbReference>
<keyword evidence="6" id="KW-1185">Reference proteome</keyword>
<dbReference type="PANTHER" id="PTHR33495">
    <property type="entry name" value="ANTI-SIGMA FACTOR ANTAGONIST TM_1081-RELATED-RELATED"/>
    <property type="match status" value="1"/>
</dbReference>
<dbReference type="AlphaFoldDB" id="A0A543J724"/>
<gene>
    <name evidence="5" type="ORF">FHX81_0862</name>
</gene>
<dbReference type="InterPro" id="IPR036513">
    <property type="entry name" value="STAS_dom_sf"/>
</dbReference>
<keyword evidence="3" id="KW-1133">Transmembrane helix</keyword>
<evidence type="ECO:0000313" key="5">
    <source>
        <dbReference type="EMBL" id="TQM78592.1"/>
    </source>
</evidence>
<comment type="similarity">
    <text evidence="1 2">Belongs to the anti-sigma-factor antagonist family.</text>
</comment>
<dbReference type="EMBL" id="VFPP01000001">
    <property type="protein sequence ID" value="TQM78592.1"/>
    <property type="molecule type" value="Genomic_DNA"/>
</dbReference>